<dbReference type="Gene3D" id="1.10.245.10">
    <property type="entry name" value="SWIB/MDM2 domain"/>
    <property type="match status" value="1"/>
</dbReference>
<sequence>MDCRNYNSNLEEFNSLGIKPDSAAAAASVYHSTNKPMDPINYYRATTQDPRTLLSGPHQQEQPPMIPPSPATPVTAPNAAGAAGAGDNPAANFLDHSLATGFGAYNQHHPSPFSPHQFDSYTTTSHTSATMSPFQDHRHHRQDIVDYASSSQSFHTPPIMPYSPHHHHHPHHQQQQTASPLYHPSPGGYNTFNATSFDLDQKKRKMMDLSMEVPTTMKKKSRSRKKRPKEPEDPNAPPKPKRRTGLDKPLILSAALSAFVGGDAEMSRPEIVKVLWKYIKDNNLQDPADRRYILCDEKLKTIFDQDRINSFGMNRDLSAHLTKKTITSTSPAPATATTTTTNELSTSPTTSEPPSASTTCSVQTSSTPPSHSNNNPLYME</sequence>
<evidence type="ECO:0000259" key="2">
    <source>
        <dbReference type="PROSITE" id="PS51925"/>
    </source>
</evidence>
<feature type="region of interest" description="Disordered" evidence="1">
    <location>
        <begin position="324"/>
        <end position="380"/>
    </location>
</feature>
<reference evidence="3 4" key="1">
    <citation type="submission" date="2023-03" db="EMBL/GenBank/DDBJ databases">
        <title>Genome sequence of Lichtheimia ornata CBS 291.66.</title>
        <authorList>
            <person name="Mohabir J.T."/>
            <person name="Shea T.P."/>
            <person name="Kurbessoian T."/>
            <person name="Berby B."/>
            <person name="Fontaine J."/>
            <person name="Livny J."/>
            <person name="Gnirke A."/>
            <person name="Stajich J.E."/>
            <person name="Cuomo C.A."/>
        </authorList>
    </citation>
    <scope>NUCLEOTIDE SEQUENCE [LARGE SCALE GENOMIC DNA]</scope>
    <source>
        <strain evidence="3">CBS 291.66</strain>
    </source>
</reference>
<feature type="compositionally biased region" description="Low complexity" evidence="1">
    <location>
        <begin position="72"/>
        <end position="88"/>
    </location>
</feature>
<dbReference type="GeneID" id="83210979"/>
<dbReference type="Pfam" id="PF02201">
    <property type="entry name" value="SWIB"/>
    <property type="match status" value="1"/>
</dbReference>
<dbReference type="InterPro" id="IPR019835">
    <property type="entry name" value="SWIB_domain"/>
</dbReference>
<dbReference type="InterPro" id="IPR003121">
    <property type="entry name" value="SWIB_MDM2_domain"/>
</dbReference>
<feature type="compositionally biased region" description="Basic residues" evidence="1">
    <location>
        <begin position="217"/>
        <end position="228"/>
    </location>
</feature>
<dbReference type="SUPFAM" id="SSF47592">
    <property type="entry name" value="SWIB/MDM2 domain"/>
    <property type="match status" value="1"/>
</dbReference>
<dbReference type="EMBL" id="JARTCD010000012">
    <property type="protein sequence ID" value="KAJ8660520.1"/>
    <property type="molecule type" value="Genomic_DNA"/>
</dbReference>
<dbReference type="CDD" id="cd10567">
    <property type="entry name" value="SWIB-MDM2_like"/>
    <property type="match status" value="1"/>
</dbReference>
<feature type="region of interest" description="Disordered" evidence="1">
    <location>
        <begin position="53"/>
        <end position="88"/>
    </location>
</feature>
<proteinExistence type="predicted"/>
<feature type="region of interest" description="Disordered" evidence="1">
    <location>
        <begin position="208"/>
        <end position="247"/>
    </location>
</feature>
<evidence type="ECO:0000313" key="3">
    <source>
        <dbReference type="EMBL" id="KAJ8660520.1"/>
    </source>
</evidence>
<feature type="region of interest" description="Disordered" evidence="1">
    <location>
        <begin position="151"/>
        <end position="187"/>
    </location>
</feature>
<dbReference type="Proteomes" id="UP001234581">
    <property type="component" value="Unassembled WGS sequence"/>
</dbReference>
<feature type="compositionally biased region" description="Low complexity" evidence="1">
    <location>
        <begin position="325"/>
        <end position="380"/>
    </location>
</feature>
<dbReference type="PROSITE" id="PS51925">
    <property type="entry name" value="SWIB_MDM2"/>
    <property type="match status" value="1"/>
</dbReference>
<keyword evidence="4" id="KW-1185">Reference proteome</keyword>
<dbReference type="AlphaFoldDB" id="A0AAD7V7W2"/>
<protein>
    <recommendedName>
        <fullName evidence="2">DM2 domain-containing protein</fullName>
    </recommendedName>
</protein>
<dbReference type="InterPro" id="IPR036885">
    <property type="entry name" value="SWIB_MDM2_dom_sf"/>
</dbReference>
<accession>A0AAD7V7W2</accession>
<dbReference type="SMART" id="SM00151">
    <property type="entry name" value="SWIB"/>
    <property type="match status" value="1"/>
</dbReference>
<organism evidence="3 4">
    <name type="scientific">Lichtheimia ornata</name>
    <dbReference type="NCBI Taxonomy" id="688661"/>
    <lineage>
        <taxon>Eukaryota</taxon>
        <taxon>Fungi</taxon>
        <taxon>Fungi incertae sedis</taxon>
        <taxon>Mucoromycota</taxon>
        <taxon>Mucoromycotina</taxon>
        <taxon>Mucoromycetes</taxon>
        <taxon>Mucorales</taxon>
        <taxon>Lichtheimiaceae</taxon>
        <taxon>Lichtheimia</taxon>
    </lineage>
</organism>
<dbReference type="RefSeq" id="XP_058345433.1">
    <property type="nucleotide sequence ID" value="XM_058483635.1"/>
</dbReference>
<dbReference type="PANTHER" id="PTHR13844">
    <property type="entry name" value="SWI/SNF-RELATED MATRIX-ASSOCIATED ACTIN-DEPENDENT REGULATOR OF CHROMATIN SUBFAMILY D"/>
    <property type="match status" value="1"/>
</dbReference>
<evidence type="ECO:0000256" key="1">
    <source>
        <dbReference type="SAM" id="MobiDB-lite"/>
    </source>
</evidence>
<gene>
    <name evidence="3" type="ORF">O0I10_003566</name>
</gene>
<comment type="caution">
    <text evidence="3">The sequence shown here is derived from an EMBL/GenBank/DDBJ whole genome shotgun (WGS) entry which is preliminary data.</text>
</comment>
<feature type="domain" description="DM2" evidence="2">
    <location>
        <begin position="245"/>
        <end position="323"/>
    </location>
</feature>
<name>A0AAD7V7W2_9FUNG</name>
<evidence type="ECO:0000313" key="4">
    <source>
        <dbReference type="Proteomes" id="UP001234581"/>
    </source>
</evidence>